<geneLocation type="plasmid" evidence="1 2">
    <name>unnamed1</name>
</geneLocation>
<dbReference type="EMBL" id="CP121758">
    <property type="protein sequence ID" value="WGE08896.1"/>
    <property type="molecule type" value="Genomic_DNA"/>
</dbReference>
<gene>
    <name evidence="1" type="ORF">P5658_25700</name>
</gene>
<evidence type="ECO:0000313" key="2">
    <source>
        <dbReference type="Proteomes" id="UP001217185"/>
    </source>
</evidence>
<dbReference type="Proteomes" id="UP001217185">
    <property type="component" value="Plasmid unnamed1"/>
</dbReference>
<accession>A0AC61Z052</accession>
<protein>
    <submittedName>
        <fullName evidence="1">Uncharacterized protein</fullName>
    </submittedName>
</protein>
<proteinExistence type="predicted"/>
<evidence type="ECO:0000313" key="1">
    <source>
        <dbReference type="EMBL" id="WGE08896.1"/>
    </source>
</evidence>
<keyword evidence="1" id="KW-0614">Plasmid</keyword>
<reference evidence="1" key="1">
    <citation type="submission" date="2025-02" db="EMBL/GenBank/DDBJ databases">
        <title>Complete genome sequences of 52 Bacillus and Priestia strains isolated from West-African fermentations and 26 reference strains from the DSMZ collection.</title>
        <authorList>
            <person name="Wiedenbein E.S."/>
            <person name="Canoy T.S."/>
            <person name="Hui Y."/>
            <person name="Parkouda C."/>
            <person name="Dawende C."/>
            <person name="Ametefe E."/>
            <person name="Jespersen L."/>
            <person name="Nielsen D.S."/>
        </authorList>
    </citation>
    <scope>NUCLEOTIDE SEQUENCE</scope>
    <source>
        <strain evidence="1">PRO122</strain>
    </source>
</reference>
<organism evidence="1 2">
    <name type="scientific">Bacillus subtilis</name>
    <dbReference type="NCBI Taxonomy" id="1423"/>
    <lineage>
        <taxon>Bacteria</taxon>
        <taxon>Bacillati</taxon>
        <taxon>Bacillota</taxon>
        <taxon>Bacilli</taxon>
        <taxon>Bacillales</taxon>
        <taxon>Bacillaceae</taxon>
        <taxon>Bacillus</taxon>
    </lineage>
</organism>
<name>A0AC61Z052_BACIU</name>
<sequence>MVARQKESVRLDPEVVSLGRKLAKKDFGSETKFGLLIEHAIRAYHAHQVQPVEASSLLSATEQALIDRIEKRVEDMGKQTVERVGNLIAKSSYETTYSSIMLEQIFDDCFEDYNPKQLREQMRGIAAQRMRTRLDKESAQKISSLMQENKNLEVMQEKLINMNNEQQAELEKYKRAYQELRRDYQDVQEESNSRLNQVGNAQQQNDQLLRKIRSLQSESAEYKNQTEYLVANYSRLKSNEKLLEEYKQERR</sequence>